<protein>
    <submittedName>
        <fullName evidence="1">Uncharacterized protein</fullName>
    </submittedName>
</protein>
<name>A0A0L6VB38_9BASI</name>
<organism evidence="1 2">
    <name type="scientific">Puccinia sorghi</name>
    <dbReference type="NCBI Taxonomy" id="27349"/>
    <lineage>
        <taxon>Eukaryota</taxon>
        <taxon>Fungi</taxon>
        <taxon>Dikarya</taxon>
        <taxon>Basidiomycota</taxon>
        <taxon>Pucciniomycotina</taxon>
        <taxon>Pucciniomycetes</taxon>
        <taxon>Pucciniales</taxon>
        <taxon>Pucciniaceae</taxon>
        <taxon>Puccinia</taxon>
    </lineage>
</organism>
<dbReference type="AlphaFoldDB" id="A0A0L6VB38"/>
<proteinExistence type="predicted"/>
<reference evidence="1 2" key="1">
    <citation type="submission" date="2015-08" db="EMBL/GenBank/DDBJ databases">
        <title>Next Generation Sequencing and Analysis of the Genome of Puccinia sorghi L Schw, the Causal Agent of Maize Common Rust.</title>
        <authorList>
            <person name="Rochi L."/>
            <person name="Burguener G."/>
            <person name="Darino M."/>
            <person name="Turjanski A."/>
            <person name="Kreff E."/>
            <person name="Dieguez M.J."/>
            <person name="Sacco F."/>
        </authorList>
    </citation>
    <scope>NUCLEOTIDE SEQUENCE [LARGE SCALE GENOMIC DNA]</scope>
    <source>
        <strain evidence="1 2">RO10H11247</strain>
    </source>
</reference>
<dbReference type="EMBL" id="LAVV01006874">
    <property type="protein sequence ID" value="KNZ57953.1"/>
    <property type="molecule type" value="Genomic_DNA"/>
</dbReference>
<dbReference type="Proteomes" id="UP000037035">
    <property type="component" value="Unassembled WGS sequence"/>
</dbReference>
<gene>
    <name evidence="1" type="ORF">VP01_2032g3</name>
</gene>
<keyword evidence="2" id="KW-1185">Reference proteome</keyword>
<comment type="caution">
    <text evidence="1">The sequence shown here is derived from an EMBL/GenBank/DDBJ whole genome shotgun (WGS) entry which is preliminary data.</text>
</comment>
<accession>A0A0L6VB38</accession>
<sequence length="142" mass="16370">MPNNHSPHEISCNQQNINTPFECEPIIPTKPTIMMMKLMLVLENSFESVSNVLEGIKLQSGLTHGNLTESLRSLRQPNYLPKESFSNCFKILGALHILWNISQSIFYCTLVTIQIQQIWVPGICFWLLVFHLIDQQTRKIFP</sequence>
<dbReference type="VEuPathDB" id="FungiDB:VP01_2032g3"/>
<evidence type="ECO:0000313" key="1">
    <source>
        <dbReference type="EMBL" id="KNZ57953.1"/>
    </source>
</evidence>
<evidence type="ECO:0000313" key="2">
    <source>
        <dbReference type="Proteomes" id="UP000037035"/>
    </source>
</evidence>